<dbReference type="InterPro" id="IPR036732">
    <property type="entry name" value="AFP_Neu5c_C_sf"/>
</dbReference>
<feature type="domain" description="AFP-like" evidence="1">
    <location>
        <begin position="284"/>
        <end position="340"/>
    </location>
</feature>
<evidence type="ECO:0000313" key="2">
    <source>
        <dbReference type="EMBL" id="RYC71944.1"/>
    </source>
</evidence>
<dbReference type="NCBIfam" id="TIGR03569">
    <property type="entry name" value="NeuB_NnaB"/>
    <property type="match status" value="1"/>
</dbReference>
<dbReference type="InterPro" id="IPR057736">
    <property type="entry name" value="SAF_PseI/NeuA/NeuB"/>
</dbReference>
<evidence type="ECO:0000313" key="3">
    <source>
        <dbReference type="Proteomes" id="UP000290407"/>
    </source>
</evidence>
<evidence type="ECO:0000259" key="1">
    <source>
        <dbReference type="PROSITE" id="PS50844"/>
    </source>
</evidence>
<keyword evidence="2" id="KW-0808">Transferase</keyword>
<dbReference type="InterPro" id="IPR006190">
    <property type="entry name" value="SAF_AFP_Neu5Ac"/>
</dbReference>
<dbReference type="InterPro" id="IPR020007">
    <property type="entry name" value="NeuB/NeuA"/>
</dbReference>
<dbReference type="EC" id="2.5.1.56" evidence="2"/>
<dbReference type="AlphaFoldDB" id="A0A4Q2UQX1"/>
<dbReference type="InterPro" id="IPR013974">
    <property type="entry name" value="SAF"/>
</dbReference>
<dbReference type="CDD" id="cd11615">
    <property type="entry name" value="SAF_NeuB_like"/>
    <property type="match status" value="1"/>
</dbReference>
<dbReference type="Gene3D" id="3.20.20.70">
    <property type="entry name" value="Aldolase class I"/>
    <property type="match status" value="1"/>
</dbReference>
<dbReference type="PANTHER" id="PTHR42966">
    <property type="entry name" value="N-ACETYLNEURAMINATE SYNTHASE"/>
    <property type="match status" value="1"/>
</dbReference>
<accession>A0A4Q2UQX1</accession>
<dbReference type="RefSeq" id="WP_129600971.1">
    <property type="nucleotide sequence ID" value="NZ_SBLB01000001.1"/>
</dbReference>
<dbReference type="Pfam" id="PF08666">
    <property type="entry name" value="SAF"/>
    <property type="match status" value="1"/>
</dbReference>
<gene>
    <name evidence="2" type="primary">neuB</name>
    <name evidence="2" type="ORF">EQG79_07420</name>
</gene>
<sequence>MSKTLIIAEAGVNHNGDINLAKQLIDIAADAGADIVKFQTFKTEKLVSTSARKADYQVNNMPDEADSSQFAMLKKLELSPADHQELMAHCQLRHIQFLSTAFDLDSLDFLAGLNLTIFKIPSGELTNLPYLRRIGSYNRQVIASTGMATMDDISAMLDVLTSAGTARENITVLHCNTDYPSPFRDVNLRAMQTIADTFGVAVGYSDHTPGIEVPIAAVALGATVIEKHFTLDRSLKGPDHLASLEPDELVQMIRAIRNIEVALGDGIKQPTPSEQKNLAVARKSIHLARPRLAGQVLTEDDLIMKRPGSGISPMQLDQVTGRSLGVDVEADHLLRWEDLV</sequence>
<dbReference type="PANTHER" id="PTHR42966:SF1">
    <property type="entry name" value="SIALIC ACID SYNTHASE"/>
    <property type="match status" value="1"/>
</dbReference>
<dbReference type="InterPro" id="IPR051690">
    <property type="entry name" value="PseI-like"/>
</dbReference>
<dbReference type="GO" id="GO:0016051">
    <property type="term" value="P:carbohydrate biosynthetic process"/>
    <property type="evidence" value="ECO:0007669"/>
    <property type="project" value="InterPro"/>
</dbReference>
<dbReference type="Gene3D" id="3.90.1210.10">
    <property type="entry name" value="Antifreeze-like/N-acetylneuraminic acid synthase C-terminal domain"/>
    <property type="match status" value="1"/>
</dbReference>
<reference evidence="2 3" key="1">
    <citation type="submission" date="2019-01" db="EMBL/GenBank/DDBJ databases">
        <title>Spirosoma flava sp. nov., a propanil-degrading bacterium isolated from herbicide-contaminated soil.</title>
        <authorList>
            <person name="Zhang L."/>
            <person name="Jiang J.-D."/>
        </authorList>
    </citation>
    <scope>NUCLEOTIDE SEQUENCE [LARGE SCALE GENOMIC DNA]</scope>
    <source>
        <strain evidence="2 3">TY50</strain>
    </source>
</reference>
<dbReference type="EMBL" id="SBLB01000001">
    <property type="protein sequence ID" value="RYC71944.1"/>
    <property type="molecule type" value="Genomic_DNA"/>
</dbReference>
<dbReference type="SMART" id="SM00858">
    <property type="entry name" value="SAF"/>
    <property type="match status" value="1"/>
</dbReference>
<organism evidence="2 3">
    <name type="scientific">Spirosoma sordidisoli</name>
    <dbReference type="NCBI Taxonomy" id="2502893"/>
    <lineage>
        <taxon>Bacteria</taxon>
        <taxon>Pseudomonadati</taxon>
        <taxon>Bacteroidota</taxon>
        <taxon>Cytophagia</taxon>
        <taxon>Cytophagales</taxon>
        <taxon>Cytophagaceae</taxon>
        <taxon>Spirosoma</taxon>
    </lineage>
</organism>
<dbReference type="Proteomes" id="UP000290407">
    <property type="component" value="Unassembled WGS sequence"/>
</dbReference>
<dbReference type="SUPFAM" id="SSF51569">
    <property type="entry name" value="Aldolase"/>
    <property type="match status" value="1"/>
</dbReference>
<dbReference type="Pfam" id="PF03102">
    <property type="entry name" value="NeuB"/>
    <property type="match status" value="1"/>
</dbReference>
<keyword evidence="3" id="KW-1185">Reference proteome</keyword>
<dbReference type="SUPFAM" id="SSF51269">
    <property type="entry name" value="AFP III-like domain"/>
    <property type="match status" value="1"/>
</dbReference>
<proteinExistence type="predicted"/>
<comment type="caution">
    <text evidence="2">The sequence shown here is derived from an EMBL/GenBank/DDBJ whole genome shotgun (WGS) entry which is preliminary data.</text>
</comment>
<dbReference type="InterPro" id="IPR013785">
    <property type="entry name" value="Aldolase_TIM"/>
</dbReference>
<protein>
    <submittedName>
        <fullName evidence="2">N-acetylneuraminate synthase</fullName>
        <ecNumber evidence="2">2.5.1.56</ecNumber>
    </submittedName>
</protein>
<dbReference type="GO" id="GO:0047444">
    <property type="term" value="F:N-acylneuraminate-9-phosphate synthase activity"/>
    <property type="evidence" value="ECO:0007669"/>
    <property type="project" value="TreeGrafter"/>
</dbReference>
<dbReference type="PROSITE" id="PS50844">
    <property type="entry name" value="AFP_LIKE"/>
    <property type="match status" value="1"/>
</dbReference>
<name>A0A4Q2UQX1_9BACT</name>
<dbReference type="GO" id="GO:0050462">
    <property type="term" value="F:N-acetylneuraminate synthase activity"/>
    <property type="evidence" value="ECO:0007669"/>
    <property type="project" value="UniProtKB-EC"/>
</dbReference>
<dbReference type="InterPro" id="IPR013132">
    <property type="entry name" value="PseI/NeuA/B-like_N"/>
</dbReference>